<keyword evidence="4" id="KW-0479">Metal-binding</keyword>
<dbReference type="PROSITE" id="PS00444">
    <property type="entry name" value="POLYPRENYL_SYNTHASE_2"/>
    <property type="match status" value="1"/>
</dbReference>
<dbReference type="GO" id="GO:0004659">
    <property type="term" value="F:prenyltransferase activity"/>
    <property type="evidence" value="ECO:0007669"/>
    <property type="project" value="InterPro"/>
</dbReference>
<protein>
    <submittedName>
        <fullName evidence="7">Polyprenyl synthetase</fullName>
    </submittedName>
</protein>
<proteinExistence type="inferred from homology"/>
<dbReference type="SUPFAM" id="SSF48576">
    <property type="entry name" value="Terpenoid synthases"/>
    <property type="match status" value="1"/>
</dbReference>
<dbReference type="PANTHER" id="PTHR12001:SF85">
    <property type="entry name" value="SHORT CHAIN ISOPRENYL DIPHOSPHATE SYNTHASE"/>
    <property type="match status" value="1"/>
</dbReference>
<evidence type="ECO:0000256" key="2">
    <source>
        <dbReference type="ARBA" id="ARBA00006706"/>
    </source>
</evidence>
<sequence length="353" mass="40163">MVCGIIKYRHKNMGIKKDKTINIEKKLVEIKNKVEPKIKTLLEKGFTTYFQEEVSYPLGSGGKRLRPALAVLSCQMMGGKEKDILPVAAQLEIFHNYTLIVDDIVDNGSLRRGKPTALKKFGTTFANLISMDLAVSIFNNNSNSPLRLQKINQVLIKTMKEVTEGQMLDVLFERAGRKNENYLQKKRIKNISLKKYFKMISLKTASLISACCELGAMMARAPQKKINTLKEFGFNLGIAFQIQDDILDIFGEEKTFGKQIGKDIEERKGGNIVLLLAQEENQLIAGTLLKKKITSKEKAKIMLLIKETRAQEKAITLEEKYLRKALVALKQLPENKYRQLLKDLAYFSIKRKQ</sequence>
<dbReference type="InterPro" id="IPR033749">
    <property type="entry name" value="Polyprenyl_synt_CS"/>
</dbReference>
<dbReference type="Proteomes" id="UP000230447">
    <property type="component" value="Unassembled WGS sequence"/>
</dbReference>
<name>A0A2G9ZGF5_9BACT</name>
<organism evidence="7 8">
    <name type="scientific">bacterium (Candidatus Gribaldobacteria) CG23_combo_of_CG06-09_8_20_14_all_37_87_8</name>
    <dbReference type="NCBI Taxonomy" id="2014278"/>
    <lineage>
        <taxon>Bacteria</taxon>
        <taxon>Candidatus Gribaldobacteria</taxon>
    </lineage>
</organism>
<evidence type="ECO:0000256" key="5">
    <source>
        <dbReference type="ARBA" id="ARBA00022842"/>
    </source>
</evidence>
<comment type="cofactor">
    <cofactor evidence="1">
        <name>Mg(2+)</name>
        <dbReference type="ChEBI" id="CHEBI:18420"/>
    </cofactor>
</comment>
<evidence type="ECO:0000256" key="1">
    <source>
        <dbReference type="ARBA" id="ARBA00001946"/>
    </source>
</evidence>
<comment type="caution">
    <text evidence="7">The sequence shown here is derived from an EMBL/GenBank/DDBJ whole genome shotgun (WGS) entry which is preliminary data.</text>
</comment>
<dbReference type="InterPro" id="IPR000092">
    <property type="entry name" value="Polyprenyl_synt"/>
</dbReference>
<reference evidence="7 8" key="1">
    <citation type="submission" date="2017-09" db="EMBL/GenBank/DDBJ databases">
        <title>Depth-based differentiation of microbial function through sediment-hosted aquifers and enrichment of novel symbionts in the deep terrestrial subsurface.</title>
        <authorList>
            <person name="Probst A.J."/>
            <person name="Ladd B."/>
            <person name="Jarett J.K."/>
            <person name="Geller-Mcgrath D.E."/>
            <person name="Sieber C.M."/>
            <person name="Emerson J.B."/>
            <person name="Anantharaman K."/>
            <person name="Thomas B.C."/>
            <person name="Malmstrom R."/>
            <person name="Stieglmeier M."/>
            <person name="Klingl A."/>
            <person name="Woyke T."/>
            <person name="Ryan C.M."/>
            <person name="Banfield J.F."/>
        </authorList>
    </citation>
    <scope>NUCLEOTIDE SEQUENCE [LARGE SCALE GENOMIC DNA]</scope>
    <source>
        <strain evidence="7">CG23_combo_of_CG06-09_8_20_14_all_37_87_8</strain>
    </source>
</reference>
<evidence type="ECO:0000256" key="6">
    <source>
        <dbReference type="RuleBase" id="RU004466"/>
    </source>
</evidence>
<dbReference type="PANTHER" id="PTHR12001">
    <property type="entry name" value="GERANYLGERANYL PYROPHOSPHATE SYNTHASE"/>
    <property type="match status" value="1"/>
</dbReference>
<evidence type="ECO:0000313" key="7">
    <source>
        <dbReference type="EMBL" id="PIP31418.1"/>
    </source>
</evidence>
<dbReference type="GO" id="GO:0046872">
    <property type="term" value="F:metal ion binding"/>
    <property type="evidence" value="ECO:0007669"/>
    <property type="project" value="UniProtKB-KW"/>
</dbReference>
<keyword evidence="5" id="KW-0460">Magnesium</keyword>
<evidence type="ECO:0000313" key="8">
    <source>
        <dbReference type="Proteomes" id="UP000230447"/>
    </source>
</evidence>
<evidence type="ECO:0000256" key="4">
    <source>
        <dbReference type="ARBA" id="ARBA00022723"/>
    </source>
</evidence>
<dbReference type="CDD" id="cd00685">
    <property type="entry name" value="Trans_IPPS_HT"/>
    <property type="match status" value="1"/>
</dbReference>
<dbReference type="Pfam" id="PF00348">
    <property type="entry name" value="polyprenyl_synt"/>
    <property type="match status" value="1"/>
</dbReference>
<dbReference type="SFLD" id="SFLDS00005">
    <property type="entry name" value="Isoprenoid_Synthase_Type_I"/>
    <property type="match status" value="1"/>
</dbReference>
<dbReference type="AlphaFoldDB" id="A0A2G9ZGF5"/>
<dbReference type="EMBL" id="PCSB01000077">
    <property type="protein sequence ID" value="PIP31418.1"/>
    <property type="molecule type" value="Genomic_DNA"/>
</dbReference>
<dbReference type="InterPro" id="IPR008949">
    <property type="entry name" value="Isoprenoid_synthase_dom_sf"/>
</dbReference>
<dbReference type="GO" id="GO:0008299">
    <property type="term" value="P:isoprenoid biosynthetic process"/>
    <property type="evidence" value="ECO:0007669"/>
    <property type="project" value="InterPro"/>
</dbReference>
<comment type="similarity">
    <text evidence="2 6">Belongs to the FPP/GGPP synthase family.</text>
</comment>
<accession>A0A2G9ZGF5</accession>
<gene>
    <name evidence="7" type="ORF">COX24_03680</name>
</gene>
<keyword evidence="3 6" id="KW-0808">Transferase</keyword>
<dbReference type="Gene3D" id="1.10.600.10">
    <property type="entry name" value="Farnesyl Diphosphate Synthase"/>
    <property type="match status" value="1"/>
</dbReference>
<evidence type="ECO:0000256" key="3">
    <source>
        <dbReference type="ARBA" id="ARBA00022679"/>
    </source>
</evidence>
<dbReference type="PROSITE" id="PS00723">
    <property type="entry name" value="POLYPRENYL_SYNTHASE_1"/>
    <property type="match status" value="1"/>
</dbReference>
<dbReference type="SFLD" id="SFLDG01017">
    <property type="entry name" value="Polyprenyl_Transferase_Like"/>
    <property type="match status" value="1"/>
</dbReference>